<feature type="domain" description="DUF1980" evidence="3">
    <location>
        <begin position="159"/>
        <end position="296"/>
    </location>
</feature>
<sequence>MGKAYAPIVHHFLKLAILIGFTAFTAYLTISGDILLFIAPKLTFYVNLAVAGLAVFTAFQLYFSIRSIIQPVILCDCGHGHDHSHSHEPPRSFWKHAVIYSLFMLPLLLGTFLPNQALAGTLAKKKGMTIGGGSVHSASGPADLVQLGGDEDPAIKELFKADKYNRDYAQLGMRLYKQDLIEMKDEWFIEKLQALNTFPANFEGKPIKIKGFIYREAGLQENQLIIGRMAMTHCIADISPYGIVAETPDASQSADDSWVTVTGTIGKMEYRGQTVIKITVQSMEPAAAPSVPYVYPDWDFASKLK</sequence>
<dbReference type="eggNOG" id="COG3689">
    <property type="taxonomic scope" value="Bacteria"/>
</dbReference>
<dbReference type="Pfam" id="PF21537">
    <property type="entry name" value="DUF1980_C"/>
    <property type="match status" value="1"/>
</dbReference>
<keyword evidence="1" id="KW-0812">Transmembrane</keyword>
<dbReference type="InterPro" id="IPR048447">
    <property type="entry name" value="DUF1980_C"/>
</dbReference>
<evidence type="ECO:0000256" key="1">
    <source>
        <dbReference type="SAM" id="Phobius"/>
    </source>
</evidence>
<dbReference type="PANTHER" id="PTHR40047">
    <property type="entry name" value="UPF0703 PROTEIN YCGQ"/>
    <property type="match status" value="1"/>
</dbReference>
<dbReference type="RefSeq" id="WP_036687000.1">
    <property type="nucleotide sequence ID" value="NZ_JNVM01000018.1"/>
</dbReference>
<evidence type="ECO:0000259" key="3">
    <source>
        <dbReference type="Pfam" id="PF21537"/>
    </source>
</evidence>
<dbReference type="AlphaFoldDB" id="A0A081NZU1"/>
<feature type="transmembrane region" description="Helical" evidence="1">
    <location>
        <begin position="44"/>
        <end position="63"/>
    </location>
</feature>
<name>A0A081NZU1_9BACL</name>
<dbReference type="PANTHER" id="PTHR40047:SF1">
    <property type="entry name" value="UPF0703 PROTEIN YCGQ"/>
    <property type="match status" value="1"/>
</dbReference>
<evidence type="ECO:0000259" key="2">
    <source>
        <dbReference type="Pfam" id="PF09323"/>
    </source>
</evidence>
<dbReference type="Pfam" id="PF09323">
    <property type="entry name" value="DUF1980"/>
    <property type="match status" value="1"/>
</dbReference>
<organism evidence="4 5">
    <name type="scientific">Paenibacillus tyrfis</name>
    <dbReference type="NCBI Taxonomy" id="1501230"/>
    <lineage>
        <taxon>Bacteria</taxon>
        <taxon>Bacillati</taxon>
        <taxon>Bacillota</taxon>
        <taxon>Bacilli</taxon>
        <taxon>Bacillales</taxon>
        <taxon>Paenibacillaceae</taxon>
        <taxon>Paenibacillus</taxon>
    </lineage>
</organism>
<keyword evidence="1" id="KW-1133">Transmembrane helix</keyword>
<dbReference type="OrthoDB" id="9770408at2"/>
<accession>A0A081NZU1</accession>
<proteinExistence type="predicted"/>
<keyword evidence="5" id="KW-1185">Reference proteome</keyword>
<reference evidence="4 5" key="1">
    <citation type="submission" date="2014-06" db="EMBL/GenBank/DDBJ databases">
        <title>Draft genome sequence of Paenibacillus sp. MSt1.</title>
        <authorList>
            <person name="Aw Y.K."/>
            <person name="Ong K.S."/>
            <person name="Gan H.M."/>
            <person name="Lee S.M."/>
        </authorList>
    </citation>
    <scope>NUCLEOTIDE SEQUENCE [LARGE SCALE GENOMIC DNA]</scope>
    <source>
        <strain evidence="4 5">MSt1</strain>
    </source>
</reference>
<dbReference type="EMBL" id="JNVM01000018">
    <property type="protein sequence ID" value="KEQ23964.1"/>
    <property type="molecule type" value="Genomic_DNA"/>
</dbReference>
<protein>
    <recommendedName>
        <fullName evidence="6">TIGR03943 family protein</fullName>
    </recommendedName>
</protein>
<dbReference type="Proteomes" id="UP000028123">
    <property type="component" value="Unassembled WGS sequence"/>
</dbReference>
<dbReference type="InterPro" id="IPR052955">
    <property type="entry name" value="UPF0703_membrane_permease"/>
</dbReference>
<keyword evidence="1" id="KW-0472">Membrane</keyword>
<evidence type="ECO:0000313" key="4">
    <source>
        <dbReference type="EMBL" id="KEQ23964.1"/>
    </source>
</evidence>
<gene>
    <name evidence="4" type="ORF">ET33_11845</name>
</gene>
<feature type="transmembrane region" description="Helical" evidence="1">
    <location>
        <begin position="93"/>
        <end position="113"/>
    </location>
</feature>
<feature type="transmembrane region" description="Helical" evidence="1">
    <location>
        <begin position="12"/>
        <end position="38"/>
    </location>
</feature>
<dbReference type="InterPro" id="IPR015402">
    <property type="entry name" value="DUF1980"/>
</dbReference>
<feature type="domain" description="DUF1980" evidence="2">
    <location>
        <begin position="13"/>
        <end position="128"/>
    </location>
</feature>
<evidence type="ECO:0008006" key="6">
    <source>
        <dbReference type="Google" id="ProtNLM"/>
    </source>
</evidence>
<dbReference type="InterPro" id="IPR048493">
    <property type="entry name" value="DUF1980_N"/>
</dbReference>
<dbReference type="NCBIfam" id="TIGR03943">
    <property type="entry name" value="TIGR03943 family putative permease subunit"/>
    <property type="match status" value="1"/>
</dbReference>
<comment type="caution">
    <text evidence="4">The sequence shown here is derived from an EMBL/GenBank/DDBJ whole genome shotgun (WGS) entry which is preliminary data.</text>
</comment>
<evidence type="ECO:0000313" key="5">
    <source>
        <dbReference type="Proteomes" id="UP000028123"/>
    </source>
</evidence>